<reference evidence="1" key="1">
    <citation type="submission" date="2024-07" db="EMBL/GenBank/DDBJ databases">
        <authorList>
            <person name="Kim Y.J."/>
            <person name="Jeong J.Y."/>
        </authorList>
    </citation>
    <scope>NUCLEOTIDE SEQUENCE</scope>
    <source>
        <strain evidence="1">GIHE-MW2</strain>
    </source>
</reference>
<accession>A0AAU8JAH6</accession>
<dbReference type="InterPro" id="IPR036890">
    <property type="entry name" value="HATPase_C_sf"/>
</dbReference>
<gene>
    <name evidence="1" type="ORF">ABWT76_004465</name>
</gene>
<protein>
    <submittedName>
        <fullName evidence="1">Uncharacterized protein</fullName>
    </submittedName>
</protein>
<dbReference type="EMBL" id="CP159837">
    <property type="protein sequence ID" value="XCM35764.1"/>
    <property type="molecule type" value="Genomic_DNA"/>
</dbReference>
<organism evidence="1">
    <name type="scientific">Planktothricoides raciborskii GIHE-MW2</name>
    <dbReference type="NCBI Taxonomy" id="2792601"/>
    <lineage>
        <taxon>Bacteria</taxon>
        <taxon>Bacillati</taxon>
        <taxon>Cyanobacteriota</taxon>
        <taxon>Cyanophyceae</taxon>
        <taxon>Oscillatoriophycideae</taxon>
        <taxon>Oscillatoriales</taxon>
        <taxon>Oscillatoriaceae</taxon>
        <taxon>Planktothricoides</taxon>
    </lineage>
</organism>
<proteinExistence type="predicted"/>
<evidence type="ECO:0000313" key="1">
    <source>
        <dbReference type="EMBL" id="XCM35764.1"/>
    </source>
</evidence>
<dbReference type="SUPFAM" id="SSF55874">
    <property type="entry name" value="ATPase domain of HSP90 chaperone/DNA topoisomerase II/histidine kinase"/>
    <property type="match status" value="1"/>
</dbReference>
<sequence>MTENVRKQLFHPFFTTKAVVKGTGLGLSIPLVIKLW</sequence>
<dbReference type="AlphaFoldDB" id="A0AAU8JAH6"/>
<dbReference type="Gene3D" id="3.30.565.10">
    <property type="entry name" value="Histidine kinase-like ATPase, C-terminal domain"/>
    <property type="match status" value="1"/>
</dbReference>
<dbReference type="RefSeq" id="WP_156331897.1">
    <property type="nucleotide sequence ID" value="NZ_CP159837.1"/>
</dbReference>
<name>A0AAU8JAH6_9CYAN</name>